<evidence type="ECO:0000313" key="4">
    <source>
        <dbReference type="Proteomes" id="UP001204814"/>
    </source>
</evidence>
<dbReference type="InterPro" id="IPR050900">
    <property type="entry name" value="Transposase_IS3/IS150/IS904"/>
</dbReference>
<name>A0AAP2XPA3_9FIRM</name>
<dbReference type="Gene3D" id="3.30.420.10">
    <property type="entry name" value="Ribonuclease H-like superfamily/Ribonuclease H"/>
    <property type="match status" value="1"/>
</dbReference>
<reference evidence="3" key="1">
    <citation type="submission" date="2022-06" db="EMBL/GenBank/DDBJ databases">
        <title>Isolation of gut microbiota from human fecal samples.</title>
        <authorList>
            <person name="Pamer E.G."/>
            <person name="Barat B."/>
            <person name="Waligurski E."/>
            <person name="Medina S."/>
            <person name="Paddock L."/>
            <person name="Mostad J."/>
        </authorList>
    </citation>
    <scope>NUCLEOTIDE SEQUENCE</scope>
    <source>
        <strain evidence="3">DFI.6.24</strain>
    </source>
</reference>
<dbReference type="Pfam" id="PF00665">
    <property type="entry name" value="rve"/>
    <property type="match status" value="1"/>
</dbReference>
<gene>
    <name evidence="3" type="ORF">NE542_15235</name>
</gene>
<evidence type="ECO:0000256" key="1">
    <source>
        <dbReference type="ARBA" id="ARBA00002286"/>
    </source>
</evidence>
<organism evidence="3 4">
    <name type="scientific">Faecalibacillus intestinalis</name>
    <dbReference type="NCBI Taxonomy" id="1982626"/>
    <lineage>
        <taxon>Bacteria</taxon>
        <taxon>Bacillati</taxon>
        <taxon>Bacillota</taxon>
        <taxon>Erysipelotrichia</taxon>
        <taxon>Erysipelotrichales</taxon>
        <taxon>Coprobacillaceae</taxon>
        <taxon>Faecalibacillus</taxon>
    </lineage>
</organism>
<evidence type="ECO:0000259" key="2">
    <source>
        <dbReference type="PROSITE" id="PS50994"/>
    </source>
</evidence>
<proteinExistence type="predicted"/>
<dbReference type="Pfam" id="PF13333">
    <property type="entry name" value="rve_2"/>
    <property type="match status" value="1"/>
</dbReference>
<dbReference type="EMBL" id="JANGBO010000029">
    <property type="protein sequence ID" value="MCQ5063169.1"/>
    <property type="molecule type" value="Genomic_DNA"/>
</dbReference>
<comment type="caution">
    <text evidence="3">The sequence shown here is derived from an EMBL/GenBank/DDBJ whole genome shotgun (WGS) entry which is preliminary data.</text>
</comment>
<dbReference type="InterPro" id="IPR025948">
    <property type="entry name" value="HTH-like_dom"/>
</dbReference>
<dbReference type="Pfam" id="PF13276">
    <property type="entry name" value="HTH_21"/>
    <property type="match status" value="1"/>
</dbReference>
<sequence>MSRLGSKEEGPTTKEKVSVVDELRLEYKLCVILKAAHIAKSTYEYYKESKHLKAEEKRKSKDNEILSVVKPIYEENKSRYGYRRVILSIDSKILSKLNVGRDRIRKVLRDNGLLGIQGRNHKYHSYTGDNGMDKRNLLLAKEVDEKNHKTTYKRHFETTGPNEKWTTDVSEFKLPTGKLYLSPILDMYDSSIISYDISTSPSLEQTKRMLNEAFKQYPNLEGLIFHSDQGWQYQHQYYINELKKKGILQSFSRKGNCMDNSLMENFFGILKNEMFYGHGSEFKTLDELKKAIEEYIKYYNEKRINVKRKGLSPLAYRQQSLS</sequence>
<accession>A0AAP2XPA3</accession>
<dbReference type="InterPro" id="IPR001584">
    <property type="entry name" value="Integrase_cat-core"/>
</dbReference>
<dbReference type="PROSITE" id="PS50994">
    <property type="entry name" value="INTEGRASE"/>
    <property type="match status" value="1"/>
</dbReference>
<dbReference type="GO" id="GO:0015074">
    <property type="term" value="P:DNA integration"/>
    <property type="evidence" value="ECO:0007669"/>
    <property type="project" value="InterPro"/>
</dbReference>
<dbReference type="InterPro" id="IPR036397">
    <property type="entry name" value="RNaseH_sf"/>
</dbReference>
<dbReference type="InterPro" id="IPR048020">
    <property type="entry name" value="Transpos_IS3"/>
</dbReference>
<dbReference type="Proteomes" id="UP001204814">
    <property type="component" value="Unassembled WGS sequence"/>
</dbReference>
<dbReference type="AlphaFoldDB" id="A0AAP2XPA3"/>
<protein>
    <submittedName>
        <fullName evidence="3">IS3 family transposase</fullName>
    </submittedName>
</protein>
<evidence type="ECO:0000313" key="3">
    <source>
        <dbReference type="EMBL" id="MCQ5063169.1"/>
    </source>
</evidence>
<dbReference type="InterPro" id="IPR012337">
    <property type="entry name" value="RNaseH-like_sf"/>
</dbReference>
<feature type="domain" description="Integrase catalytic" evidence="2">
    <location>
        <begin position="157"/>
        <end position="321"/>
    </location>
</feature>
<dbReference type="SUPFAM" id="SSF53098">
    <property type="entry name" value="Ribonuclease H-like"/>
    <property type="match status" value="1"/>
</dbReference>
<dbReference type="NCBIfam" id="NF033516">
    <property type="entry name" value="transpos_IS3"/>
    <property type="match status" value="1"/>
</dbReference>
<comment type="function">
    <text evidence="1">Involved in the transposition of the insertion sequence.</text>
</comment>
<dbReference type="PANTHER" id="PTHR46889:SF5">
    <property type="entry name" value="INTEGRASE PROTEIN"/>
    <property type="match status" value="1"/>
</dbReference>
<dbReference type="GO" id="GO:0003676">
    <property type="term" value="F:nucleic acid binding"/>
    <property type="evidence" value="ECO:0007669"/>
    <property type="project" value="InterPro"/>
</dbReference>
<dbReference type="PANTHER" id="PTHR46889">
    <property type="entry name" value="TRANSPOSASE INSF FOR INSERTION SEQUENCE IS3B-RELATED"/>
    <property type="match status" value="1"/>
</dbReference>
<dbReference type="RefSeq" id="WP_227352280.1">
    <property type="nucleotide sequence ID" value="NZ_JAJDKX010000043.1"/>
</dbReference>